<reference evidence="1 2" key="1">
    <citation type="submission" date="2019-05" db="EMBL/GenBank/DDBJ databases">
        <title>Another draft genome of Portunus trituberculatus and its Hox gene families provides insights of decapod evolution.</title>
        <authorList>
            <person name="Jeong J.-H."/>
            <person name="Song I."/>
            <person name="Kim S."/>
            <person name="Choi T."/>
            <person name="Kim D."/>
            <person name="Ryu S."/>
            <person name="Kim W."/>
        </authorList>
    </citation>
    <scope>NUCLEOTIDE SEQUENCE [LARGE SCALE GENOMIC DNA]</scope>
    <source>
        <tissue evidence="1">Muscle</tissue>
    </source>
</reference>
<dbReference type="Proteomes" id="UP000324222">
    <property type="component" value="Unassembled WGS sequence"/>
</dbReference>
<protein>
    <submittedName>
        <fullName evidence="1">Uncharacterized protein</fullName>
    </submittedName>
</protein>
<sequence length="64" mass="7206">MTWIPLRARGAWNRKSLLYNAPLAAYRVQSSILVHGSFSVVEVTLSRNHKLANAVTITHSRAFQ</sequence>
<evidence type="ECO:0000313" key="2">
    <source>
        <dbReference type="Proteomes" id="UP000324222"/>
    </source>
</evidence>
<name>A0A5B7EVN5_PORTR</name>
<dbReference type="AlphaFoldDB" id="A0A5B7EVN5"/>
<proteinExistence type="predicted"/>
<evidence type="ECO:0000313" key="1">
    <source>
        <dbReference type="EMBL" id="MPC38282.1"/>
    </source>
</evidence>
<comment type="caution">
    <text evidence="1">The sequence shown here is derived from an EMBL/GenBank/DDBJ whole genome shotgun (WGS) entry which is preliminary data.</text>
</comment>
<gene>
    <name evidence="1" type="ORF">E2C01_031788</name>
</gene>
<dbReference type="EMBL" id="VSRR010004030">
    <property type="protein sequence ID" value="MPC38282.1"/>
    <property type="molecule type" value="Genomic_DNA"/>
</dbReference>
<keyword evidence="2" id="KW-1185">Reference proteome</keyword>
<organism evidence="1 2">
    <name type="scientific">Portunus trituberculatus</name>
    <name type="common">Swimming crab</name>
    <name type="synonym">Neptunus trituberculatus</name>
    <dbReference type="NCBI Taxonomy" id="210409"/>
    <lineage>
        <taxon>Eukaryota</taxon>
        <taxon>Metazoa</taxon>
        <taxon>Ecdysozoa</taxon>
        <taxon>Arthropoda</taxon>
        <taxon>Crustacea</taxon>
        <taxon>Multicrustacea</taxon>
        <taxon>Malacostraca</taxon>
        <taxon>Eumalacostraca</taxon>
        <taxon>Eucarida</taxon>
        <taxon>Decapoda</taxon>
        <taxon>Pleocyemata</taxon>
        <taxon>Brachyura</taxon>
        <taxon>Eubrachyura</taxon>
        <taxon>Portunoidea</taxon>
        <taxon>Portunidae</taxon>
        <taxon>Portuninae</taxon>
        <taxon>Portunus</taxon>
    </lineage>
</organism>
<accession>A0A5B7EVN5</accession>